<dbReference type="AlphaFoldDB" id="A0A316DVH2"/>
<dbReference type="Proteomes" id="UP000245489">
    <property type="component" value="Unassembled WGS sequence"/>
</dbReference>
<gene>
    <name evidence="1" type="ORF">LV89_03741</name>
</gene>
<protein>
    <submittedName>
        <fullName evidence="1">Uncharacterized protein</fullName>
    </submittedName>
</protein>
<name>A0A316DVH2_9BACT</name>
<proteinExistence type="predicted"/>
<sequence>MTTLSFAQKAKKKVHKKVKKVKIVAKAKPQPAVEENTASSSTTQGICGTIVWKSGNMMPSPDRPIPPPKPIERELLVYELTNIAQATLQDGFYTAIASTLIKTVKSDVQGRFCVDLPEGSYSLLVREGEKGLFANSFDDKGNILPVTVGKDKVSIIVFTVDYQAVY</sequence>
<dbReference type="EMBL" id="QGGO01000024">
    <property type="protein sequence ID" value="PWK21448.1"/>
    <property type="molecule type" value="Genomic_DNA"/>
</dbReference>
<keyword evidence="2" id="KW-1185">Reference proteome</keyword>
<organism evidence="1 2">
    <name type="scientific">Arcicella aurantiaca</name>
    <dbReference type="NCBI Taxonomy" id="591202"/>
    <lineage>
        <taxon>Bacteria</taxon>
        <taxon>Pseudomonadati</taxon>
        <taxon>Bacteroidota</taxon>
        <taxon>Cytophagia</taxon>
        <taxon>Cytophagales</taxon>
        <taxon>Flectobacillaceae</taxon>
        <taxon>Arcicella</taxon>
    </lineage>
</organism>
<accession>A0A316DVH2</accession>
<reference evidence="1 2" key="1">
    <citation type="submission" date="2018-05" db="EMBL/GenBank/DDBJ databases">
        <title>Genomic Encyclopedia of Archaeal and Bacterial Type Strains, Phase II (KMG-II): from individual species to whole genera.</title>
        <authorList>
            <person name="Goeker M."/>
        </authorList>
    </citation>
    <scope>NUCLEOTIDE SEQUENCE [LARGE SCALE GENOMIC DNA]</scope>
    <source>
        <strain evidence="1 2">DSM 22214</strain>
    </source>
</reference>
<comment type="caution">
    <text evidence="1">The sequence shown here is derived from an EMBL/GenBank/DDBJ whole genome shotgun (WGS) entry which is preliminary data.</text>
</comment>
<evidence type="ECO:0000313" key="2">
    <source>
        <dbReference type="Proteomes" id="UP000245489"/>
    </source>
</evidence>
<evidence type="ECO:0000313" key="1">
    <source>
        <dbReference type="EMBL" id="PWK21448.1"/>
    </source>
</evidence>